<dbReference type="Pfam" id="PF00753">
    <property type="entry name" value="Lactamase_B"/>
    <property type="match status" value="1"/>
</dbReference>
<sequence>MAEPDPWFMTRRLREGVWLVAEPWHVYCFLVVGTERAVLIDTGTGIADISAPVRRITGLPVLVVNTHAHDDHRGGNVFFDEVAAHPVAVERLALAVPADRVGAYLTVATEQLAAYETTRALDDRYFHLFTAETRPRPLPPGVHPATAAPIASGPAARPLADGDVIDLGGRALRVLHSPGHSPDSLCLFDERDGLLFVGDTLITGDFWAHTDDTDLEAFVTSLRRLDGELAGQVARVMPAHTRSCEAGPHLLRDAADAIEATRAGHVGEPGVDLYGRPVLRHRFAEFNILRPAA</sequence>
<reference evidence="2" key="1">
    <citation type="submission" date="2020-12" db="EMBL/GenBank/DDBJ databases">
        <title>Genomic characterization of non-nitrogen-fixing Frankia strains.</title>
        <authorList>
            <person name="Carlos-Shanley C."/>
            <person name="Guerra T."/>
            <person name="Hahn D."/>
        </authorList>
    </citation>
    <scope>NUCLEOTIDE SEQUENCE</scope>
    <source>
        <strain evidence="2">CN6</strain>
    </source>
</reference>
<dbReference type="RefSeq" id="WP_203000308.1">
    <property type="nucleotide sequence ID" value="NZ_JADWYU010000200.1"/>
</dbReference>
<dbReference type="Gene3D" id="3.60.15.10">
    <property type="entry name" value="Ribonuclease Z/Hydroxyacylglutathione hydrolase-like"/>
    <property type="match status" value="1"/>
</dbReference>
<evidence type="ECO:0000259" key="1">
    <source>
        <dbReference type="SMART" id="SM00849"/>
    </source>
</evidence>
<dbReference type="InterPro" id="IPR036866">
    <property type="entry name" value="RibonucZ/Hydroxyglut_hydro"/>
</dbReference>
<dbReference type="PANTHER" id="PTHR42951:SF4">
    <property type="entry name" value="ACYL-COENZYME A THIOESTERASE MBLAC2"/>
    <property type="match status" value="1"/>
</dbReference>
<organism evidence="2 3">
    <name type="scientific">Frankia nepalensis</name>
    <dbReference type="NCBI Taxonomy" id="1836974"/>
    <lineage>
        <taxon>Bacteria</taxon>
        <taxon>Bacillati</taxon>
        <taxon>Actinomycetota</taxon>
        <taxon>Actinomycetes</taxon>
        <taxon>Frankiales</taxon>
        <taxon>Frankiaceae</taxon>
        <taxon>Frankia</taxon>
    </lineage>
</organism>
<comment type="caution">
    <text evidence="2">The sequence shown here is derived from an EMBL/GenBank/DDBJ whole genome shotgun (WGS) entry which is preliminary data.</text>
</comment>
<evidence type="ECO:0000313" key="3">
    <source>
        <dbReference type="Proteomes" id="UP000604475"/>
    </source>
</evidence>
<dbReference type="SMART" id="SM00849">
    <property type="entry name" value="Lactamase_B"/>
    <property type="match status" value="1"/>
</dbReference>
<proteinExistence type="predicted"/>
<feature type="domain" description="Metallo-beta-lactamase" evidence="1">
    <location>
        <begin position="25"/>
        <end position="240"/>
    </location>
</feature>
<dbReference type="PANTHER" id="PTHR42951">
    <property type="entry name" value="METALLO-BETA-LACTAMASE DOMAIN-CONTAINING"/>
    <property type="match status" value="1"/>
</dbReference>
<protein>
    <submittedName>
        <fullName evidence="2">MBL fold metallo-hydrolase</fullName>
    </submittedName>
</protein>
<dbReference type="EMBL" id="JAEACQ010000246">
    <property type="protein sequence ID" value="MBL7630321.1"/>
    <property type="molecule type" value="Genomic_DNA"/>
</dbReference>
<evidence type="ECO:0000313" key="2">
    <source>
        <dbReference type="EMBL" id="MBL7630321.1"/>
    </source>
</evidence>
<accession>A0A937RDT6</accession>
<dbReference type="InterPro" id="IPR001279">
    <property type="entry name" value="Metallo-B-lactamas"/>
</dbReference>
<gene>
    <name evidence="2" type="ORF">I7412_24805</name>
</gene>
<dbReference type="Proteomes" id="UP000604475">
    <property type="component" value="Unassembled WGS sequence"/>
</dbReference>
<keyword evidence="3" id="KW-1185">Reference proteome</keyword>
<dbReference type="InterPro" id="IPR050855">
    <property type="entry name" value="NDM-1-like"/>
</dbReference>
<dbReference type="AlphaFoldDB" id="A0A937RDT6"/>
<name>A0A937RDT6_9ACTN</name>
<dbReference type="SUPFAM" id="SSF56281">
    <property type="entry name" value="Metallo-hydrolase/oxidoreductase"/>
    <property type="match status" value="1"/>
</dbReference>